<dbReference type="SUPFAM" id="SSF47384">
    <property type="entry name" value="Homodimeric domain of signal transducing histidine kinase"/>
    <property type="match status" value="1"/>
</dbReference>
<feature type="transmembrane region" description="Helical" evidence="7">
    <location>
        <begin position="752"/>
        <end position="776"/>
    </location>
</feature>
<dbReference type="SUPFAM" id="SSF69322">
    <property type="entry name" value="Tricorn protease domain 2"/>
    <property type="match status" value="1"/>
</dbReference>
<dbReference type="SMART" id="SM00388">
    <property type="entry name" value="HisKA"/>
    <property type="match status" value="1"/>
</dbReference>
<dbReference type="Gene3D" id="1.10.10.60">
    <property type="entry name" value="Homeodomain-like"/>
    <property type="match status" value="2"/>
</dbReference>
<dbReference type="Proteomes" id="UP000651271">
    <property type="component" value="Unassembled WGS sequence"/>
</dbReference>
<dbReference type="Pfam" id="PF00512">
    <property type="entry name" value="HisKA"/>
    <property type="match status" value="1"/>
</dbReference>
<keyword evidence="3 6" id="KW-0597">Phosphoprotein</keyword>
<feature type="domain" description="HTH araC/xylS-type" evidence="9">
    <location>
        <begin position="1196"/>
        <end position="1295"/>
    </location>
</feature>
<feature type="signal peptide" evidence="8">
    <location>
        <begin position="1"/>
        <end position="20"/>
    </location>
</feature>
<accession>A0ABR7YAP3</accession>
<dbReference type="InterPro" id="IPR011006">
    <property type="entry name" value="CheY-like_superfamily"/>
</dbReference>
<gene>
    <name evidence="12" type="ORF">H8B04_02130</name>
</gene>
<dbReference type="RefSeq" id="WP_190301281.1">
    <property type="nucleotide sequence ID" value="NZ_JACOIJ010000002.1"/>
</dbReference>
<comment type="catalytic activity">
    <reaction evidence="1">
        <text>ATP + protein L-histidine = ADP + protein N-phospho-L-histidine.</text>
        <dbReference type="EC" id="2.7.13.3"/>
    </reaction>
</comment>
<dbReference type="Gene3D" id="2.130.10.10">
    <property type="entry name" value="YVTN repeat-like/Quinoprotein amine dehydrogenase"/>
    <property type="match status" value="2"/>
</dbReference>
<evidence type="ECO:0000256" key="4">
    <source>
        <dbReference type="ARBA" id="ARBA00023015"/>
    </source>
</evidence>
<keyword evidence="13" id="KW-1185">Reference proteome</keyword>
<dbReference type="SMART" id="SM00448">
    <property type="entry name" value="REC"/>
    <property type="match status" value="1"/>
</dbReference>
<dbReference type="SUPFAM" id="SSF55874">
    <property type="entry name" value="ATPase domain of HSP90 chaperone/DNA topoisomerase II/histidine kinase"/>
    <property type="match status" value="1"/>
</dbReference>
<evidence type="ECO:0000256" key="6">
    <source>
        <dbReference type="PROSITE-ProRule" id="PRU00169"/>
    </source>
</evidence>
<dbReference type="InterPro" id="IPR001789">
    <property type="entry name" value="Sig_transdc_resp-reg_receiver"/>
</dbReference>
<dbReference type="SUPFAM" id="SSF46689">
    <property type="entry name" value="Homeodomain-like"/>
    <property type="match status" value="1"/>
</dbReference>
<evidence type="ECO:0000259" key="10">
    <source>
        <dbReference type="PROSITE" id="PS50109"/>
    </source>
</evidence>
<dbReference type="InterPro" id="IPR015943">
    <property type="entry name" value="WD40/YVTN_repeat-like_dom_sf"/>
</dbReference>
<dbReference type="EC" id="2.7.13.3" evidence="2"/>
<dbReference type="CDD" id="cd00075">
    <property type="entry name" value="HATPase"/>
    <property type="match status" value="1"/>
</dbReference>
<dbReference type="PROSITE" id="PS01124">
    <property type="entry name" value="HTH_ARAC_FAMILY_2"/>
    <property type="match status" value="1"/>
</dbReference>
<keyword evidence="8" id="KW-0732">Signal</keyword>
<evidence type="ECO:0000256" key="7">
    <source>
        <dbReference type="SAM" id="Phobius"/>
    </source>
</evidence>
<dbReference type="InterPro" id="IPR009057">
    <property type="entry name" value="Homeodomain-like_sf"/>
</dbReference>
<evidence type="ECO:0000259" key="11">
    <source>
        <dbReference type="PROSITE" id="PS50110"/>
    </source>
</evidence>
<dbReference type="InterPro" id="IPR036890">
    <property type="entry name" value="HATPase_C_sf"/>
</dbReference>
<evidence type="ECO:0000256" key="5">
    <source>
        <dbReference type="ARBA" id="ARBA00023163"/>
    </source>
</evidence>
<keyword evidence="7" id="KW-0472">Membrane</keyword>
<sequence>MKLNYLLIIFFVYISMPCRAQSSNFAYHVLKNISFGHQNIAANCFVQDSLGMIWVGTNNGLYNYDGYTAKSAPIPDKNFKTFIHALLTLDNKYLAVGTGDGLFIYDYIKDVHEVVGDLAHVDVRSLLLDEDKLWIGTLNGLYVYALKTKKLTRYINVPIQNQPIYALKKIANKVFLGTYNGLFELNTQNKASKKHVLPHYKIQSNQFVNALYVQDNILWIGTENGLYSLSSNTINKNLIFNNVSIKSLEGYQTDQLLIGTDNGLFIWKRDSSYYEKITHDSRNYFSLANNIIWRTFVDQKSNIWVGTEAGFSIWRPQSKEKHFPIYAFSPTNDGNNFYHIYKDSQGWYWLGGDNGLIRTKYLDKYDQNTQWFSVDQNTTSLPHNRIRRIYEDKSNNLWIASDGGVNVYDRNTNRFRPFEITDSSRTRNAKWAYDIIEDCNDNIWVATYLGGVFVVNKQKLLSSNTQIVADQNFTKKNGLPVDFANQIVEDKKGRIWILSYHAGIVLFDPSTRKMTEIKDAKGNSIQKASYFIQDATGNIWVALAGEILKIDTKDTFTTIPLDKSDHAQITSLADVGQYIWVSSSNSIWVVNKQDHTVGIAKYNAKVNALYHDVTTKQVLLGGNDGVISLSDYVQNTIVTSSSIYLTSIFVNNVLVDKYNKGIRYLNSFMFENEENNLRLEFSDLNYSDEAGMRYAYRFKKGGSEVWAPLEVGENKLLLTNLASGKYILEVCKINMKGEERSSIHEFNFYIRYPWYASTVAKVIYSILLIGFIWWVINFFRVKNRLKLERHARKNIQEVTKLKLDFFTTISHDLKTPLSLIIGPLSQIIHQTKNMEKKKELELIQKNAHKIHSLVEEVGNWDKATITEQKQNQRIYSSVSLLVLLEQIVERFKAVEKDAEINIQNFTQEDTIYLKTDIIKLESILTNILSNAFKYNTAKIKRIDIQVEAINNVLRIAITDNGIGISEEELPYIFSKFYRSNRNIVQQKEGTGLGLHIVKDFVEQLGWQIQLESIVDEGSKFTISIPAEDVSFDVKQLDKLFSAQTQQKKILLVEDNVELSSFIEQILEQDYRCVVCDNALKALEFLEKEGNPDLIISDYMMPVMDGLEFIKAVKKKKHTATIPVILLTAQRDKKTEYESAALGVDTFIAKPFDVAYLKTKVTQLLNRVEQLLEKVMLENIQEPKNVHVSSADEKFLSRITACIEDNLDDSEFSVQRLSEVLDIPSKQLYRKVKNIVGLTPVEYIRKIRLNNAAILLQKGNFSIAEVMYMVGFSNASYFSKCFHQQFGLSPKNYVEQQKQLFKK</sequence>
<keyword evidence="5" id="KW-0804">Transcription</keyword>
<dbReference type="CDD" id="cd00082">
    <property type="entry name" value="HisKA"/>
    <property type="match status" value="1"/>
</dbReference>
<dbReference type="Pfam" id="PF02518">
    <property type="entry name" value="HATPase_c"/>
    <property type="match status" value="1"/>
</dbReference>
<evidence type="ECO:0000256" key="2">
    <source>
        <dbReference type="ARBA" id="ARBA00012438"/>
    </source>
</evidence>
<dbReference type="Gene3D" id="2.60.40.10">
    <property type="entry name" value="Immunoglobulins"/>
    <property type="match status" value="1"/>
</dbReference>
<evidence type="ECO:0000259" key="9">
    <source>
        <dbReference type="PROSITE" id="PS01124"/>
    </source>
</evidence>
<dbReference type="Gene3D" id="3.30.565.10">
    <property type="entry name" value="Histidine kinase-like ATPase, C-terminal domain"/>
    <property type="match status" value="1"/>
</dbReference>
<evidence type="ECO:0000313" key="13">
    <source>
        <dbReference type="Proteomes" id="UP000651271"/>
    </source>
</evidence>
<dbReference type="PRINTS" id="PR00344">
    <property type="entry name" value="BCTRLSENSOR"/>
</dbReference>
<dbReference type="Pfam" id="PF00072">
    <property type="entry name" value="Response_reg"/>
    <property type="match status" value="1"/>
</dbReference>
<dbReference type="InterPro" id="IPR005467">
    <property type="entry name" value="His_kinase_dom"/>
</dbReference>
<feature type="chain" id="PRO_5045400451" description="histidine kinase" evidence="8">
    <location>
        <begin position="21"/>
        <end position="1302"/>
    </location>
</feature>
<reference evidence="12 13" key="1">
    <citation type="submission" date="2020-08" db="EMBL/GenBank/DDBJ databases">
        <title>Sphingobacterium sp. DN04309 isolated from aquaculture water.</title>
        <authorList>
            <person name="Zhang M."/>
        </authorList>
    </citation>
    <scope>NUCLEOTIDE SEQUENCE [LARGE SCALE GENOMIC DNA]</scope>
    <source>
        <strain evidence="12 13">DN04309</strain>
    </source>
</reference>
<dbReference type="Pfam" id="PF12833">
    <property type="entry name" value="HTH_18"/>
    <property type="match status" value="1"/>
</dbReference>
<feature type="modified residue" description="4-aspartylphosphate" evidence="6">
    <location>
        <position position="1097"/>
    </location>
</feature>
<feature type="domain" description="Histidine kinase" evidence="10">
    <location>
        <begin position="808"/>
        <end position="1028"/>
    </location>
</feature>
<keyword evidence="4" id="KW-0805">Transcription regulation</keyword>
<dbReference type="InterPro" id="IPR003594">
    <property type="entry name" value="HATPase_dom"/>
</dbReference>
<name>A0ABR7YAP3_9SPHI</name>
<dbReference type="InterPro" id="IPR018060">
    <property type="entry name" value="HTH_AraC"/>
</dbReference>
<proteinExistence type="predicted"/>
<comment type="caution">
    <text evidence="12">The sequence shown here is derived from an EMBL/GenBank/DDBJ whole genome shotgun (WGS) entry which is preliminary data.</text>
</comment>
<dbReference type="SMART" id="SM00387">
    <property type="entry name" value="HATPase_c"/>
    <property type="match status" value="1"/>
</dbReference>
<dbReference type="InterPro" id="IPR011110">
    <property type="entry name" value="Reg_prop"/>
</dbReference>
<dbReference type="EMBL" id="JACOIJ010000002">
    <property type="protein sequence ID" value="MBD1428373.1"/>
    <property type="molecule type" value="Genomic_DNA"/>
</dbReference>
<protein>
    <recommendedName>
        <fullName evidence="2">histidine kinase</fullName>
        <ecNumber evidence="2">2.7.13.3</ecNumber>
    </recommendedName>
</protein>
<dbReference type="SUPFAM" id="SSF63829">
    <property type="entry name" value="Calcium-dependent phosphotriesterase"/>
    <property type="match status" value="1"/>
</dbReference>
<dbReference type="InterPro" id="IPR013783">
    <property type="entry name" value="Ig-like_fold"/>
</dbReference>
<feature type="domain" description="Response regulatory" evidence="11">
    <location>
        <begin position="1048"/>
        <end position="1164"/>
    </location>
</feature>
<dbReference type="SMART" id="SM00342">
    <property type="entry name" value="HTH_ARAC"/>
    <property type="match status" value="1"/>
</dbReference>
<evidence type="ECO:0000313" key="12">
    <source>
        <dbReference type="EMBL" id="MBD1428373.1"/>
    </source>
</evidence>
<keyword evidence="7" id="KW-0812">Transmembrane</keyword>
<organism evidence="12 13">
    <name type="scientific">Sphingobacterium litopenaei</name>
    <dbReference type="NCBI Taxonomy" id="2763500"/>
    <lineage>
        <taxon>Bacteria</taxon>
        <taxon>Pseudomonadati</taxon>
        <taxon>Bacteroidota</taxon>
        <taxon>Sphingobacteriia</taxon>
        <taxon>Sphingobacteriales</taxon>
        <taxon>Sphingobacteriaceae</taxon>
        <taxon>Sphingobacterium</taxon>
    </lineage>
</organism>
<keyword evidence="7" id="KW-1133">Transmembrane helix</keyword>
<evidence type="ECO:0000256" key="8">
    <source>
        <dbReference type="SAM" id="SignalP"/>
    </source>
</evidence>
<dbReference type="Gene3D" id="3.40.50.2300">
    <property type="match status" value="1"/>
</dbReference>
<dbReference type="PANTHER" id="PTHR43547">
    <property type="entry name" value="TWO-COMPONENT HISTIDINE KINASE"/>
    <property type="match status" value="1"/>
</dbReference>
<evidence type="ECO:0000256" key="1">
    <source>
        <dbReference type="ARBA" id="ARBA00000085"/>
    </source>
</evidence>
<dbReference type="PANTHER" id="PTHR43547:SF2">
    <property type="entry name" value="HYBRID SIGNAL TRANSDUCTION HISTIDINE KINASE C"/>
    <property type="match status" value="1"/>
</dbReference>
<dbReference type="SUPFAM" id="SSF52172">
    <property type="entry name" value="CheY-like"/>
    <property type="match status" value="1"/>
</dbReference>
<dbReference type="Pfam" id="PF07494">
    <property type="entry name" value="Reg_prop"/>
    <property type="match status" value="1"/>
</dbReference>
<dbReference type="InterPro" id="IPR003661">
    <property type="entry name" value="HisK_dim/P_dom"/>
</dbReference>
<dbReference type="InterPro" id="IPR004358">
    <property type="entry name" value="Sig_transdc_His_kin-like_C"/>
</dbReference>
<dbReference type="Gene3D" id="1.10.287.130">
    <property type="match status" value="1"/>
</dbReference>
<dbReference type="InterPro" id="IPR036097">
    <property type="entry name" value="HisK_dim/P_sf"/>
</dbReference>
<dbReference type="PROSITE" id="PS50110">
    <property type="entry name" value="RESPONSE_REGULATORY"/>
    <property type="match status" value="1"/>
</dbReference>
<dbReference type="PROSITE" id="PS50109">
    <property type="entry name" value="HIS_KIN"/>
    <property type="match status" value="1"/>
</dbReference>
<evidence type="ECO:0000256" key="3">
    <source>
        <dbReference type="ARBA" id="ARBA00022553"/>
    </source>
</evidence>